<sequence length="245" mass="25902">MNVENYIRTTLEDHKLHLTLLDPEEQNPEEAVRIAKEAIAGGSDGIMLGGSTTEPEELDATAKALRENVDVPVILFPGNISGVSKHADAIFFMSLLNSTNPYWIIGAQALAAPGIKKMGMEILSMGYLVVEPGGTVGWVGDAKLIPRNKPDLAVAYAMAAEFFGMKLIYLEAGSGANEHIPEQMIAGVKKMTDIIVIVGGGIRDGETAAKIAKAGADIVVTGTVVENSSNVKDKIEELVSGIKSA</sequence>
<proteinExistence type="inferred from homology"/>
<feature type="binding site" evidence="10">
    <location>
        <begin position="222"/>
        <end position="223"/>
    </location>
    <ligand>
        <name>sn-glycerol 1-phosphate</name>
        <dbReference type="ChEBI" id="CHEBI:57685"/>
    </ligand>
</feature>
<dbReference type="Gene3D" id="3.20.20.390">
    <property type="entry name" value="FMN-linked oxidoreductases"/>
    <property type="match status" value="1"/>
</dbReference>
<dbReference type="HAMAP" id="MF_00112">
    <property type="entry name" value="GGGP_HepGP_synthase"/>
    <property type="match status" value="1"/>
</dbReference>
<feature type="binding site" evidence="10">
    <location>
        <begin position="169"/>
        <end position="175"/>
    </location>
    <ligand>
        <name>sn-glycerol 1-phosphate</name>
        <dbReference type="ChEBI" id="CHEBI:57685"/>
    </ligand>
</feature>
<feature type="binding site" evidence="10">
    <location>
        <begin position="200"/>
        <end position="201"/>
    </location>
    <ligand>
        <name>sn-glycerol 1-phosphate</name>
        <dbReference type="ChEBI" id="CHEBI:57685"/>
    </ligand>
</feature>
<dbReference type="UniPathway" id="UPA00940"/>
<dbReference type="GO" id="GO:0005737">
    <property type="term" value="C:cytoplasm"/>
    <property type="evidence" value="ECO:0007669"/>
    <property type="project" value="UniProtKB-SubCell"/>
</dbReference>
<evidence type="ECO:0000256" key="5">
    <source>
        <dbReference type="ARBA" id="ARBA00022842"/>
    </source>
</evidence>
<evidence type="ECO:0000256" key="10">
    <source>
        <dbReference type="HAMAP-Rule" id="MF_00112"/>
    </source>
</evidence>
<reference evidence="11 12" key="1">
    <citation type="journal article" date="2017" name="BMC Genomics">
        <title>Genomic analysis of methanogenic archaea reveals a shift towards energy conservation.</title>
        <authorList>
            <person name="Gilmore S.P."/>
            <person name="Henske J.K."/>
            <person name="Sexton J.A."/>
            <person name="Solomon K.V."/>
            <person name="Seppala S."/>
            <person name="Yoo J.I."/>
            <person name="Huyett L.M."/>
            <person name="Pressman A."/>
            <person name="Cogan J.Z."/>
            <person name="Kivenson V."/>
            <person name="Peng X."/>
            <person name="Tan Y."/>
            <person name="Valentine D.L."/>
            <person name="O'Malley M.A."/>
        </authorList>
    </citation>
    <scope>NUCLEOTIDE SEQUENCE [LARGE SCALE GENOMIC DNA]</scope>
    <source>
        <strain evidence="11 12">M.o.H.</strain>
    </source>
</reference>
<keyword evidence="3 10" id="KW-0808">Transferase</keyword>
<keyword evidence="5 10" id="KW-0460">Magnesium</keyword>
<evidence type="ECO:0000256" key="1">
    <source>
        <dbReference type="ARBA" id="ARBA00022490"/>
    </source>
</evidence>
<keyword evidence="7 10" id="KW-0594">Phospholipid biosynthesis</keyword>
<evidence type="ECO:0000256" key="3">
    <source>
        <dbReference type="ARBA" id="ARBA00022679"/>
    </source>
</evidence>
<dbReference type="GO" id="GO:0047294">
    <property type="term" value="F:phosphoglycerol geranylgeranyltransferase activity"/>
    <property type="evidence" value="ECO:0007669"/>
    <property type="project" value="UniProtKB-UniRule"/>
</dbReference>
<evidence type="ECO:0000256" key="4">
    <source>
        <dbReference type="ARBA" id="ARBA00022723"/>
    </source>
</evidence>
<comment type="pathway">
    <text evidence="10">Membrane lipid metabolism; glycerophospholipid metabolism.</text>
</comment>
<dbReference type="GO" id="GO:0000287">
    <property type="term" value="F:magnesium ion binding"/>
    <property type="evidence" value="ECO:0007669"/>
    <property type="project" value="UniProtKB-UniRule"/>
</dbReference>
<dbReference type="EMBL" id="LMVM01000023">
    <property type="protein sequence ID" value="PAV04347.1"/>
    <property type="molecule type" value="Genomic_DNA"/>
</dbReference>
<dbReference type="NCBIfam" id="TIGR01769">
    <property type="entry name" value="GGGP"/>
    <property type="match status" value="1"/>
</dbReference>
<comment type="function">
    <text evidence="10">Prenyltransferase that catalyzes the transfer of the geranylgeranyl moiety of geranylgeranyl diphosphate (GGPP) to the C3 hydroxyl of sn-glycerol-1-phosphate (G1P). This reaction is the first ether-bond-formation step in the biosynthesis of archaeal membrane lipids.</text>
</comment>
<organism evidence="11 12">
    <name type="scientific">Methanobacterium bryantii</name>
    <dbReference type="NCBI Taxonomy" id="2161"/>
    <lineage>
        <taxon>Archaea</taxon>
        <taxon>Methanobacteriati</taxon>
        <taxon>Methanobacteriota</taxon>
        <taxon>Methanomada group</taxon>
        <taxon>Methanobacteria</taxon>
        <taxon>Methanobacteriales</taxon>
        <taxon>Methanobacteriaceae</taxon>
        <taxon>Methanobacterium</taxon>
    </lineage>
</organism>
<keyword evidence="6 10" id="KW-0443">Lipid metabolism</keyword>
<dbReference type="GO" id="GO:0046474">
    <property type="term" value="P:glycerophospholipid biosynthetic process"/>
    <property type="evidence" value="ECO:0007669"/>
    <property type="project" value="UniProtKB-UniRule"/>
</dbReference>
<evidence type="ECO:0000256" key="9">
    <source>
        <dbReference type="ARBA" id="ARBA00047288"/>
    </source>
</evidence>
<name>A0A2A2H4Q5_METBR</name>
<dbReference type="InterPro" id="IPR038597">
    <property type="entry name" value="GGGP/HepGP_synthase_sf"/>
</dbReference>
<evidence type="ECO:0000313" key="12">
    <source>
        <dbReference type="Proteomes" id="UP000217784"/>
    </source>
</evidence>
<dbReference type="Pfam" id="PF01884">
    <property type="entry name" value="PcrB"/>
    <property type="match status" value="1"/>
</dbReference>
<dbReference type="SUPFAM" id="SSF51395">
    <property type="entry name" value="FMN-linked oxidoreductases"/>
    <property type="match status" value="1"/>
</dbReference>
<dbReference type="RefSeq" id="WP_069584457.1">
    <property type="nucleotide sequence ID" value="NZ_LMVM01000023.1"/>
</dbReference>
<gene>
    <name evidence="11" type="ORF">ASJ80_05740</name>
</gene>
<comment type="cofactor">
    <cofactor evidence="10">
        <name>Mg(2+)</name>
        <dbReference type="ChEBI" id="CHEBI:18420"/>
    </cofactor>
</comment>
<keyword evidence="1 10" id="KW-0963">Cytoplasm</keyword>
<keyword evidence="8 10" id="KW-1208">Phospholipid metabolism</keyword>
<evidence type="ECO:0000313" key="11">
    <source>
        <dbReference type="EMBL" id="PAV04347.1"/>
    </source>
</evidence>
<dbReference type="AlphaFoldDB" id="A0A2A2H4Q5"/>
<keyword evidence="4 10" id="KW-0479">Metal-binding</keyword>
<protein>
    <recommendedName>
        <fullName evidence="10">Geranylgeranylglyceryl phosphate synthase</fullName>
        <shortName evidence="10">GGGP synthase</shortName>
        <shortName evidence="10">GGGPS</shortName>
        <ecNumber evidence="10">2.5.1.41</ecNumber>
    </recommendedName>
    <alternativeName>
        <fullName evidence="10">(S)-3-O-geranylgeranylglyceryl phosphate synthase</fullName>
    </alternativeName>
    <alternativeName>
        <fullName evidence="10">Phosphoglycerol geranylgeranyltransferase</fullName>
    </alternativeName>
</protein>
<evidence type="ECO:0000256" key="6">
    <source>
        <dbReference type="ARBA" id="ARBA00023098"/>
    </source>
</evidence>
<dbReference type="Proteomes" id="UP000217784">
    <property type="component" value="Unassembled WGS sequence"/>
</dbReference>
<dbReference type="NCBIfam" id="TIGR01768">
    <property type="entry name" value="GGGP-family"/>
    <property type="match status" value="1"/>
</dbReference>
<dbReference type="InterPro" id="IPR008205">
    <property type="entry name" value="GGGP_HepGP_synthase"/>
</dbReference>
<dbReference type="InterPro" id="IPR050064">
    <property type="entry name" value="IGPS_HisA/HisF"/>
</dbReference>
<dbReference type="PANTHER" id="PTHR21235">
    <property type="entry name" value="IMIDAZOLE GLYCEROL PHOSPHATE SYNTHASE SUBUNIT HISF/H IGP SYNTHASE SUBUNIT HISF/H"/>
    <property type="match status" value="1"/>
</dbReference>
<dbReference type="CDD" id="cd02812">
    <property type="entry name" value="PcrB_like"/>
    <property type="match status" value="1"/>
</dbReference>
<feature type="binding site" evidence="10">
    <location>
        <position position="22"/>
    </location>
    <ligand>
        <name>Mg(2+)</name>
        <dbReference type="ChEBI" id="CHEBI:18420"/>
    </ligand>
</feature>
<feature type="binding site" evidence="10">
    <location>
        <position position="51"/>
    </location>
    <ligand>
        <name>Mg(2+)</name>
        <dbReference type="ChEBI" id="CHEBI:18420"/>
    </ligand>
</feature>
<comment type="caution">
    <text evidence="10">Lacks conserved residue(s) required for the propagation of feature annotation.</text>
</comment>
<keyword evidence="12" id="KW-1185">Reference proteome</keyword>
<keyword evidence="2 10" id="KW-0444">Lipid biosynthesis</keyword>
<dbReference type="PANTHER" id="PTHR21235:SF22">
    <property type="entry name" value="GERANYLGERANYLGLYCERYL PHOSPHATE SYNTHASE"/>
    <property type="match status" value="1"/>
</dbReference>
<comment type="subcellular location">
    <subcellularLocation>
        <location evidence="10">Cytoplasm</location>
    </subcellularLocation>
</comment>
<dbReference type="OrthoDB" id="7409at2157"/>
<comment type="similarity">
    <text evidence="10">Belongs to the GGGP/HepGP synthase family. Group II subfamily.</text>
</comment>
<dbReference type="GO" id="GO:0000107">
    <property type="term" value="F:imidazoleglycerol-phosphate synthase activity"/>
    <property type="evidence" value="ECO:0007669"/>
    <property type="project" value="TreeGrafter"/>
</dbReference>
<comment type="caution">
    <text evidence="11">The sequence shown here is derived from an EMBL/GenBank/DDBJ whole genome shotgun (WGS) entry which is preliminary data.</text>
</comment>
<accession>A0A2A2H4Q5</accession>
<evidence type="ECO:0000256" key="8">
    <source>
        <dbReference type="ARBA" id="ARBA00023264"/>
    </source>
</evidence>
<dbReference type="EC" id="2.5.1.41" evidence="10"/>
<dbReference type="NCBIfam" id="NF003198">
    <property type="entry name" value="PRK04169.1-2"/>
    <property type="match status" value="1"/>
</dbReference>
<comment type="catalytic activity">
    <reaction evidence="9 10">
        <text>sn-glycerol 1-phosphate + (2E,6E,10E)-geranylgeranyl diphosphate = sn-3-O-(geranylgeranyl)glycerol 1-phosphate + diphosphate</text>
        <dbReference type="Rhea" id="RHEA:23404"/>
        <dbReference type="ChEBI" id="CHEBI:33019"/>
        <dbReference type="ChEBI" id="CHEBI:57677"/>
        <dbReference type="ChEBI" id="CHEBI:57685"/>
        <dbReference type="ChEBI" id="CHEBI:58756"/>
        <dbReference type="EC" id="2.5.1.41"/>
    </reaction>
</comment>
<evidence type="ECO:0000256" key="2">
    <source>
        <dbReference type="ARBA" id="ARBA00022516"/>
    </source>
</evidence>
<dbReference type="FunFam" id="3.20.20.390:FF:000001">
    <property type="entry name" value="Heptaprenylglyceryl phosphate synthase"/>
    <property type="match status" value="1"/>
</dbReference>
<dbReference type="InterPro" id="IPR010946">
    <property type="entry name" value="GGGP_synth"/>
</dbReference>
<evidence type="ECO:0000256" key="7">
    <source>
        <dbReference type="ARBA" id="ARBA00023209"/>
    </source>
</evidence>